<dbReference type="GO" id="GO:0016301">
    <property type="term" value="F:kinase activity"/>
    <property type="evidence" value="ECO:0007669"/>
    <property type="project" value="UniProtKB-KW"/>
</dbReference>
<dbReference type="Gene3D" id="3.30.200.20">
    <property type="entry name" value="Phosphorylase Kinase, domain 1"/>
    <property type="match status" value="1"/>
</dbReference>
<dbReference type="InParanoid" id="Q18055"/>
<evidence type="ECO:0000313" key="3">
    <source>
        <dbReference type="WormBase" id="C17C3.11"/>
    </source>
</evidence>
<evidence type="ECO:0000313" key="1">
    <source>
        <dbReference type="EMBL" id="CCD64842.1"/>
    </source>
</evidence>
<dbReference type="UCSC" id="C17C3.11">
    <property type="organism name" value="c. elegans"/>
</dbReference>
<keyword evidence="1" id="KW-0418">Kinase</keyword>
<dbReference type="RefSeq" id="NP_001370446.1">
    <property type="nucleotide sequence ID" value="NM_001383837.1"/>
</dbReference>
<keyword evidence="1" id="KW-0808">Transferase</keyword>
<dbReference type="PIR" id="T15530">
    <property type="entry name" value="T15530"/>
</dbReference>
<dbReference type="PhylomeDB" id="Q18055"/>
<dbReference type="Proteomes" id="UP000001940">
    <property type="component" value="Chromosome II"/>
</dbReference>
<organism evidence="1 2">
    <name type="scientific">Caenorhabditis elegans</name>
    <dbReference type="NCBI Taxonomy" id="6239"/>
    <lineage>
        <taxon>Eukaryota</taxon>
        <taxon>Metazoa</taxon>
        <taxon>Ecdysozoa</taxon>
        <taxon>Nematoda</taxon>
        <taxon>Chromadorea</taxon>
        <taxon>Rhabditida</taxon>
        <taxon>Rhabditina</taxon>
        <taxon>Rhabditomorpha</taxon>
        <taxon>Rhabditoidea</taxon>
        <taxon>Rhabditidae</taxon>
        <taxon>Peloderinae</taxon>
        <taxon>Caenorhabditis</taxon>
    </lineage>
</organism>
<dbReference type="STRING" id="6239.C17C3.11.1"/>
<dbReference type="GeneID" id="182720"/>
<dbReference type="SUPFAM" id="SSF56112">
    <property type="entry name" value="Protein kinase-like (PK-like)"/>
    <property type="match status" value="1"/>
</dbReference>
<dbReference type="Bgee" id="WBGene00015893">
    <property type="expression patterns" value="Expressed in material anatomical entity and 2 other cell types or tissues"/>
</dbReference>
<dbReference type="InterPro" id="IPR011009">
    <property type="entry name" value="Kinase-like_dom_sf"/>
</dbReference>
<reference evidence="1 2" key="1">
    <citation type="journal article" date="1998" name="Science">
        <title>Genome sequence of the nematode C. elegans: a platform for investigating biology.</title>
        <authorList>
            <consortium name="The C. elegans sequencing consortium"/>
            <person name="Sulson J.E."/>
            <person name="Waterston R."/>
        </authorList>
    </citation>
    <scope>NUCLEOTIDE SEQUENCE [LARGE SCALE GENOMIC DNA]</scope>
    <source>
        <strain evidence="1 2">Bristol N2</strain>
    </source>
</reference>
<dbReference type="AGR" id="WB:WBGene00015893"/>
<gene>
    <name evidence="1 3" type="ORF">C17C3.11</name>
    <name evidence="1" type="ORF">CELE_C17C3.11</name>
</gene>
<dbReference type="OrthoDB" id="5979581at2759"/>
<dbReference type="KEGG" id="cel:CELE_C17C3.11"/>
<dbReference type="WormBase" id="C17C3.11">
    <property type="protein sequence ID" value="CE34696"/>
    <property type="gene ID" value="WBGene00015893"/>
</dbReference>
<proteinExistence type="predicted"/>
<dbReference type="eggNOG" id="KOG1164">
    <property type="taxonomic scope" value="Eukaryota"/>
</dbReference>
<protein>
    <submittedName>
        <fullName evidence="1">Protein kinase domain-containing protein</fullName>
    </submittedName>
</protein>
<dbReference type="EMBL" id="BX284602">
    <property type="protein sequence ID" value="CCD64842.1"/>
    <property type="molecule type" value="Genomic_DNA"/>
</dbReference>
<dbReference type="PaxDb" id="6239-C17C3.11.1"/>
<name>Q18055_CAEEL</name>
<accession>Q18055</accession>
<dbReference type="AlphaFoldDB" id="Q18055"/>
<dbReference type="CTD" id="182720"/>
<keyword evidence="2" id="KW-1185">Reference proteome</keyword>
<dbReference type="SMR" id="Q18055"/>
<evidence type="ECO:0000313" key="2">
    <source>
        <dbReference type="Proteomes" id="UP000001940"/>
    </source>
</evidence>
<sequence length="161" mass="18372">MTEAPVIQLSIDYRVRRYKVFKKLEDGEFGAVYAVRDDAGEEHVLKAQLNTKEIYSLRIELCVMTKVSEKSPSHMPTLIDKGRHDNFNYIVMKLLGKSLQDAIKTGPDGHLTFGLCDWGIVSMLGSIGRFALEWVLGQRCEPWQLLSRKSKPRRASQHFCS</sequence>
<dbReference type="HOGENOM" id="CLU_1645241_0_0_1"/>